<dbReference type="Pfam" id="PF21211">
    <property type="entry name" value="FkbH_N"/>
    <property type="match status" value="1"/>
</dbReference>
<evidence type="ECO:0000259" key="1">
    <source>
        <dbReference type="Pfam" id="PF21211"/>
    </source>
</evidence>
<dbReference type="Gene3D" id="3.40.50.1000">
    <property type="entry name" value="HAD superfamily/HAD-like"/>
    <property type="match status" value="1"/>
</dbReference>
<evidence type="ECO:0000313" key="2">
    <source>
        <dbReference type="EMBL" id="MEC5387195.1"/>
    </source>
</evidence>
<organism evidence="2 3">
    <name type="scientific">Uliginosibacterium silvisoli</name>
    <dbReference type="NCBI Taxonomy" id="3114758"/>
    <lineage>
        <taxon>Bacteria</taxon>
        <taxon>Pseudomonadati</taxon>
        <taxon>Pseudomonadota</taxon>
        <taxon>Betaproteobacteria</taxon>
        <taxon>Rhodocyclales</taxon>
        <taxon>Zoogloeaceae</taxon>
        <taxon>Uliginosibacterium</taxon>
    </lineage>
</organism>
<dbReference type="InterPro" id="IPR023214">
    <property type="entry name" value="HAD_sf"/>
</dbReference>
<keyword evidence="3" id="KW-1185">Reference proteome</keyword>
<dbReference type="Gene3D" id="3.40.50.1110">
    <property type="entry name" value="SGNH hydrolase"/>
    <property type="match status" value="1"/>
</dbReference>
<sequence length="636" mass="69046">MGADLLTELSWLQRPPADVSKRCRALVASPDDFGQRVRQLAAFALDTNNINRVAKAIAHAQQAGWSLAPLTPFSLGIVSNATTDMLVPALVTSAARHGIALTCVEADFDQVVQEALQADSRINRAQLDAVLIALDHRGLPLWATPGDADAAEATLKSALAHIETIRAGLRANGKSICIVQTVARPPEPLFGSFDMALPGSMQQLVARLNLGIAEAVTGSEDRLLDVAGLAETVGLANWHEPTQWNMAKLPFADACVPLYADRLAGLLGACKGKSRRCLVLDLDNTVWGGVIGDDGMDGIQIAQGDATGEAFLSVQRAALALRERGIVLAVSSKNTDEIARRVFREHPEMLLREEHIAVFQANWNDKASNIKAIAEELSLGLDSFVFLDDNPVERNLVRSELPQVAVPELPEDPALYARTLLCAGYFESVAFSEEDRQRAAFYQGNARRVSMLKLATDMDAYLASLAMVMTVQPFDETGRARIAQLISKSNQFNLTTRRYTEADVAAAAADANMFTLQVRLADSLGDNGMISVIICRPLGDDWDIDTWLMSCRVLGRKVEQGVLQEILTNARVAGVKRLLGSYIPTERNELVKEHYAKLGFSLLETSADGTTRWALDVASVTPIELPFVVQRPALSV</sequence>
<dbReference type="SUPFAM" id="SSF56784">
    <property type="entry name" value="HAD-like"/>
    <property type="match status" value="1"/>
</dbReference>
<dbReference type="Proteomes" id="UP001331561">
    <property type="component" value="Unassembled WGS sequence"/>
</dbReference>
<dbReference type="NCBIfam" id="TIGR01681">
    <property type="entry name" value="HAD-SF-IIIC"/>
    <property type="match status" value="1"/>
</dbReference>
<dbReference type="InterPro" id="IPR010033">
    <property type="entry name" value="HAD_SF_ppase_IIIC"/>
</dbReference>
<dbReference type="EMBL" id="JAYXHS010000003">
    <property type="protein sequence ID" value="MEC5387195.1"/>
    <property type="molecule type" value="Genomic_DNA"/>
</dbReference>
<feature type="domain" description="BF1531-like N-terminal" evidence="1">
    <location>
        <begin position="76"/>
        <end position="263"/>
    </location>
</feature>
<proteinExistence type="predicted"/>
<dbReference type="InterPro" id="IPR010037">
    <property type="entry name" value="FkbH_domain"/>
</dbReference>
<evidence type="ECO:0000313" key="3">
    <source>
        <dbReference type="Proteomes" id="UP001331561"/>
    </source>
</evidence>
<gene>
    <name evidence="2" type="ORF">VVD49_15810</name>
</gene>
<dbReference type="InterPro" id="IPR049369">
    <property type="entry name" value="BF1531-like_N"/>
</dbReference>
<dbReference type="NCBIfam" id="TIGR01686">
    <property type="entry name" value="FkbH"/>
    <property type="match status" value="1"/>
</dbReference>
<dbReference type="InterPro" id="IPR036514">
    <property type="entry name" value="SGNH_hydro_sf"/>
</dbReference>
<dbReference type="InterPro" id="IPR036412">
    <property type="entry name" value="HAD-like_sf"/>
</dbReference>
<name>A0ABU6K873_9RHOO</name>
<comment type="caution">
    <text evidence="2">The sequence shown here is derived from an EMBL/GenBank/DDBJ whole genome shotgun (WGS) entry which is preliminary data.</text>
</comment>
<protein>
    <submittedName>
        <fullName evidence="2">HAD-IIIC family phosphatase</fullName>
    </submittedName>
</protein>
<dbReference type="RefSeq" id="WP_327600172.1">
    <property type="nucleotide sequence ID" value="NZ_JAYXHS010000003.1"/>
</dbReference>
<accession>A0ABU6K873</accession>
<reference evidence="2 3" key="1">
    <citation type="submission" date="2024-01" db="EMBL/GenBank/DDBJ databases">
        <title>Uliginosibacterium soil sp. nov.</title>
        <authorList>
            <person name="Lv Y."/>
        </authorList>
    </citation>
    <scope>NUCLEOTIDE SEQUENCE [LARGE SCALE GENOMIC DNA]</scope>
    <source>
        <strain evidence="2 3">H3</strain>
    </source>
</reference>